<dbReference type="AlphaFoldDB" id="A0A7C6Z4W6"/>
<gene>
    <name evidence="2" type="ORF">GX523_10780</name>
</gene>
<dbReference type="Pfam" id="PF13223">
    <property type="entry name" value="DUF4031"/>
    <property type="match status" value="1"/>
</dbReference>
<evidence type="ECO:0000313" key="2">
    <source>
        <dbReference type="EMBL" id="HHY27204.1"/>
    </source>
</evidence>
<comment type="caution">
    <text evidence="2">The sequence shown here is derived from an EMBL/GenBank/DDBJ whole genome shotgun (WGS) entry which is preliminary data.</text>
</comment>
<evidence type="ECO:0000313" key="3">
    <source>
        <dbReference type="Proteomes" id="UP000553059"/>
    </source>
</evidence>
<sequence length="74" mass="8566">MIYIDKAGHLVSRDLGELHRFARQLGLRRSWFQGHNPKWPHYDVTSEALRRRAVEMGAVVVGSREVVRILKEGL</sequence>
<feature type="domain" description="DUF4031" evidence="1">
    <location>
        <begin position="8"/>
        <end position="71"/>
    </location>
</feature>
<protein>
    <submittedName>
        <fullName evidence="2">DUF4031 domain-containing protein</fullName>
    </submittedName>
</protein>
<reference evidence="2 3" key="1">
    <citation type="journal article" date="2020" name="Biotechnol. Biofuels">
        <title>New insights from the biogas microbiome by comprehensive genome-resolved metagenomics of nearly 1600 species originating from multiple anaerobic digesters.</title>
        <authorList>
            <person name="Campanaro S."/>
            <person name="Treu L."/>
            <person name="Rodriguez-R L.M."/>
            <person name="Kovalovszki A."/>
            <person name="Ziels R.M."/>
            <person name="Maus I."/>
            <person name="Zhu X."/>
            <person name="Kougias P.G."/>
            <person name="Basile A."/>
            <person name="Luo G."/>
            <person name="Schluter A."/>
            <person name="Konstantinidis K.T."/>
            <person name="Angelidaki I."/>
        </authorList>
    </citation>
    <scope>NUCLEOTIDE SEQUENCE [LARGE SCALE GENOMIC DNA]</scope>
    <source>
        <strain evidence="2">AS05jafATM_4</strain>
    </source>
</reference>
<proteinExistence type="predicted"/>
<dbReference type="EMBL" id="DUTF01000241">
    <property type="protein sequence ID" value="HHY27204.1"/>
    <property type="molecule type" value="Genomic_DNA"/>
</dbReference>
<dbReference type="InterPro" id="IPR025109">
    <property type="entry name" value="DUF4031"/>
</dbReference>
<accession>A0A7C6Z4W6</accession>
<dbReference type="Proteomes" id="UP000553059">
    <property type="component" value="Unassembled WGS sequence"/>
</dbReference>
<name>A0A7C6Z4W6_9FIRM</name>
<organism evidence="2 3">
    <name type="scientific">Desulfitobacterium dehalogenans</name>
    <dbReference type="NCBI Taxonomy" id="36854"/>
    <lineage>
        <taxon>Bacteria</taxon>
        <taxon>Bacillati</taxon>
        <taxon>Bacillota</taxon>
        <taxon>Clostridia</taxon>
        <taxon>Eubacteriales</taxon>
        <taxon>Desulfitobacteriaceae</taxon>
        <taxon>Desulfitobacterium</taxon>
    </lineage>
</organism>
<evidence type="ECO:0000259" key="1">
    <source>
        <dbReference type="Pfam" id="PF13223"/>
    </source>
</evidence>